<reference evidence="2 3" key="1">
    <citation type="submission" date="2020-06" db="EMBL/GenBank/DDBJ databases">
        <title>Transcriptomic and genomic resources for Thalictrum thalictroides and T. hernandezii: Facilitating candidate gene discovery in an emerging model plant lineage.</title>
        <authorList>
            <person name="Arias T."/>
            <person name="Riano-Pachon D.M."/>
            <person name="Di Stilio V.S."/>
        </authorList>
    </citation>
    <scope>NUCLEOTIDE SEQUENCE [LARGE SCALE GENOMIC DNA]</scope>
    <source>
        <strain evidence="3">cv. WT478/WT964</strain>
        <tissue evidence="2">Leaves</tissue>
    </source>
</reference>
<accession>A0A7J6VDZ4</accession>
<evidence type="ECO:0000313" key="2">
    <source>
        <dbReference type="EMBL" id="KAF5182425.1"/>
    </source>
</evidence>
<keyword evidence="1" id="KW-0175">Coiled coil</keyword>
<name>A0A7J6VDZ4_THATH</name>
<feature type="coiled-coil region" evidence="1">
    <location>
        <begin position="45"/>
        <end position="107"/>
    </location>
</feature>
<proteinExistence type="predicted"/>
<protein>
    <submittedName>
        <fullName evidence="2">At-4/1</fullName>
    </submittedName>
</protein>
<feature type="coiled-coil region" evidence="1">
    <location>
        <begin position="140"/>
        <end position="217"/>
    </location>
</feature>
<dbReference type="AlphaFoldDB" id="A0A7J6VDZ4"/>
<dbReference type="Proteomes" id="UP000554482">
    <property type="component" value="Unassembled WGS sequence"/>
</dbReference>
<comment type="caution">
    <text evidence="2">The sequence shown here is derived from an EMBL/GenBank/DDBJ whole genome shotgun (WGS) entry which is preliminary data.</text>
</comment>
<evidence type="ECO:0000313" key="3">
    <source>
        <dbReference type="Proteomes" id="UP000554482"/>
    </source>
</evidence>
<gene>
    <name evidence="2" type="ORF">FRX31_027988</name>
</gene>
<sequence>MAGTSDEEMESLLLSNFDQIYEDFKDGITEINSLKSSYNTEIKRRESLEITCNGLKEDNERLMKLYSDSLNRLANQIERRSKCQSLKEELKKLNDEQISKEEEHKKAVDLLKQEHAATIGDLERQVRCFLLQQAEKEETISQLRADLATHKNHIEALSRRLERVHDDIESKHHHEVQDLKDWLLVEQEEKYELNKKLQSLEKELENSCKKLADQQRDSTSNRHVETLKQKIMKLRKENEHPEGGLCESDACSEDSYHMVLERDKEV</sequence>
<dbReference type="EMBL" id="JABWDY010034749">
    <property type="protein sequence ID" value="KAF5182425.1"/>
    <property type="molecule type" value="Genomic_DNA"/>
</dbReference>
<dbReference type="OrthoDB" id="1932629at2759"/>
<evidence type="ECO:0000256" key="1">
    <source>
        <dbReference type="SAM" id="Coils"/>
    </source>
</evidence>
<keyword evidence="3" id="KW-1185">Reference proteome</keyword>
<organism evidence="2 3">
    <name type="scientific">Thalictrum thalictroides</name>
    <name type="common">Rue-anemone</name>
    <name type="synonym">Anemone thalictroides</name>
    <dbReference type="NCBI Taxonomy" id="46969"/>
    <lineage>
        <taxon>Eukaryota</taxon>
        <taxon>Viridiplantae</taxon>
        <taxon>Streptophyta</taxon>
        <taxon>Embryophyta</taxon>
        <taxon>Tracheophyta</taxon>
        <taxon>Spermatophyta</taxon>
        <taxon>Magnoliopsida</taxon>
        <taxon>Ranunculales</taxon>
        <taxon>Ranunculaceae</taxon>
        <taxon>Thalictroideae</taxon>
        <taxon>Thalictrum</taxon>
    </lineage>
</organism>